<feature type="transmembrane region" description="Helical" evidence="1">
    <location>
        <begin position="107"/>
        <end position="126"/>
    </location>
</feature>
<keyword evidence="1" id="KW-0472">Membrane</keyword>
<sequence length="151" mass="17091">MHLSAIICANSAAGPSSIRIFPLLLFIVVILHRFRPVASVATRLLFSDNDDSLLQAWHELVALQAKQSAIAHRDIPWTNGFSSLCANVVVVLLLHRPGTAHHHGTTMMVLTAIMIPITMIMLIIWCRFMQPLLRFQHWHPNGWKFMPKLDI</sequence>
<protein>
    <submittedName>
        <fullName evidence="2">Uncharacterized protein</fullName>
    </submittedName>
</protein>
<feature type="transmembrane region" description="Helical" evidence="1">
    <location>
        <begin position="75"/>
        <end position="95"/>
    </location>
</feature>
<evidence type="ECO:0000256" key="1">
    <source>
        <dbReference type="SAM" id="Phobius"/>
    </source>
</evidence>
<dbReference type="EMBL" id="JBICCN010000232">
    <property type="protein sequence ID" value="KAL3085268.1"/>
    <property type="molecule type" value="Genomic_DNA"/>
</dbReference>
<keyword evidence="1" id="KW-1133">Transmembrane helix</keyword>
<gene>
    <name evidence="2" type="ORF">niasHS_010337</name>
</gene>
<keyword evidence="3" id="KW-1185">Reference proteome</keyword>
<name>A0ABD2J657_HETSC</name>
<reference evidence="2 3" key="1">
    <citation type="submission" date="2024-10" db="EMBL/GenBank/DDBJ databases">
        <authorList>
            <person name="Kim D."/>
        </authorList>
    </citation>
    <scope>NUCLEOTIDE SEQUENCE [LARGE SCALE GENOMIC DNA]</scope>
    <source>
        <strain evidence="2">Taebaek</strain>
    </source>
</reference>
<evidence type="ECO:0000313" key="3">
    <source>
        <dbReference type="Proteomes" id="UP001620645"/>
    </source>
</evidence>
<evidence type="ECO:0000313" key="2">
    <source>
        <dbReference type="EMBL" id="KAL3085268.1"/>
    </source>
</evidence>
<dbReference type="Proteomes" id="UP001620645">
    <property type="component" value="Unassembled WGS sequence"/>
</dbReference>
<feature type="transmembrane region" description="Helical" evidence="1">
    <location>
        <begin position="12"/>
        <end position="31"/>
    </location>
</feature>
<organism evidence="2 3">
    <name type="scientific">Heterodera schachtii</name>
    <name type="common">Sugarbeet cyst nematode worm</name>
    <name type="synonym">Tylenchus schachtii</name>
    <dbReference type="NCBI Taxonomy" id="97005"/>
    <lineage>
        <taxon>Eukaryota</taxon>
        <taxon>Metazoa</taxon>
        <taxon>Ecdysozoa</taxon>
        <taxon>Nematoda</taxon>
        <taxon>Chromadorea</taxon>
        <taxon>Rhabditida</taxon>
        <taxon>Tylenchina</taxon>
        <taxon>Tylenchomorpha</taxon>
        <taxon>Tylenchoidea</taxon>
        <taxon>Heteroderidae</taxon>
        <taxon>Heteroderinae</taxon>
        <taxon>Heterodera</taxon>
    </lineage>
</organism>
<comment type="caution">
    <text evidence="2">The sequence shown here is derived from an EMBL/GenBank/DDBJ whole genome shotgun (WGS) entry which is preliminary data.</text>
</comment>
<keyword evidence="1" id="KW-0812">Transmembrane</keyword>
<accession>A0ABD2J657</accession>
<dbReference type="AlphaFoldDB" id="A0ABD2J657"/>
<proteinExistence type="predicted"/>